<dbReference type="EMBL" id="MN256758">
    <property type="protein sequence ID" value="QID23044.1"/>
    <property type="molecule type" value="Genomic_DNA"/>
</dbReference>
<keyword evidence="1" id="KW-0614">Plasmid</keyword>
<dbReference type="EMBL" id="MN256757">
    <property type="protein sequence ID" value="QID22577.1"/>
    <property type="molecule type" value="Genomic_DNA"/>
</dbReference>
<evidence type="ECO:0000313" key="2">
    <source>
        <dbReference type="EMBL" id="QID23044.1"/>
    </source>
</evidence>
<evidence type="ECO:0000313" key="1">
    <source>
        <dbReference type="EMBL" id="QID22577.1"/>
    </source>
</evidence>
<protein>
    <submittedName>
        <fullName evidence="1">Uncharacterized protein</fullName>
    </submittedName>
</protein>
<dbReference type="AlphaFoldDB" id="A0A6G6AKC0"/>
<name>A0A6G6AKC0_ECOLX</name>
<geneLocation type="plasmid" evidence="1">
    <name>p4M18F</name>
</geneLocation>
<accession>A0A6G6AKC0</accession>
<geneLocation type="plasmid" evidence="2">
    <name>p4M8F</name>
</geneLocation>
<proteinExistence type="predicted"/>
<organism evidence="1">
    <name type="scientific">Escherichia coli</name>
    <dbReference type="NCBI Taxonomy" id="562"/>
    <lineage>
        <taxon>Bacteria</taxon>
        <taxon>Pseudomonadati</taxon>
        <taxon>Pseudomonadota</taxon>
        <taxon>Gammaproteobacteria</taxon>
        <taxon>Enterobacterales</taxon>
        <taxon>Enterobacteriaceae</taxon>
        <taxon>Escherichia</taxon>
    </lineage>
</organism>
<reference evidence="1" key="1">
    <citation type="submission" date="2019-08" db="EMBL/GenBank/DDBJ databases">
        <authorList>
            <person name="Yao H."/>
        </authorList>
    </citation>
    <scope>NUCLEOTIDE SEQUENCE</scope>
    <source>
        <strain evidence="1">4M18F</strain>
        <strain evidence="2">4M8F</strain>
        <plasmid evidence="1">p4M18F</plasmid>
        <plasmid evidence="2">p4M8F</plasmid>
    </source>
</reference>
<sequence>MFVNENPLNHIIPLHKLRLSAGISFPNAEPLKFDLFSLSGDTG</sequence>